<organism evidence="2 3">
    <name type="scientific">Agathobacter rectalis</name>
    <dbReference type="NCBI Taxonomy" id="39491"/>
    <lineage>
        <taxon>Bacteria</taxon>
        <taxon>Bacillati</taxon>
        <taxon>Bacillota</taxon>
        <taxon>Clostridia</taxon>
        <taxon>Lachnospirales</taxon>
        <taxon>Lachnospiraceae</taxon>
        <taxon>Agathobacter</taxon>
    </lineage>
</organism>
<comment type="caution">
    <text evidence="2">The sequence shown here is derived from an EMBL/GenBank/DDBJ whole genome shotgun (WGS) entry which is preliminary data.</text>
</comment>
<feature type="compositionally biased region" description="Basic and acidic residues" evidence="1">
    <location>
        <begin position="68"/>
        <end position="93"/>
    </location>
</feature>
<reference evidence="2 3" key="1">
    <citation type="submission" date="2018-08" db="EMBL/GenBank/DDBJ databases">
        <title>A genome reference for cultivated species of the human gut microbiota.</title>
        <authorList>
            <person name="Zou Y."/>
            <person name="Xue W."/>
            <person name="Luo G."/>
        </authorList>
    </citation>
    <scope>NUCLEOTIDE SEQUENCE [LARGE SCALE GENOMIC DNA]</scope>
    <source>
        <strain evidence="2 3">AM16-11</strain>
    </source>
</reference>
<name>A0A414ZRK5_9FIRM</name>
<sequence>MEKPNNIEKPLSYKMAEFRGILTQVISNSELPISVMYLILDGITKEIGHLADTQFENEKNQYINALKNKNETETKESVEKSSSDDYEMVEDKN</sequence>
<dbReference type="Proteomes" id="UP000285865">
    <property type="component" value="Unassembled WGS sequence"/>
</dbReference>
<evidence type="ECO:0000313" key="2">
    <source>
        <dbReference type="EMBL" id="RHI25844.1"/>
    </source>
</evidence>
<gene>
    <name evidence="2" type="ORF">DW172_03965</name>
</gene>
<feature type="region of interest" description="Disordered" evidence="1">
    <location>
        <begin position="66"/>
        <end position="93"/>
    </location>
</feature>
<evidence type="ECO:0000313" key="3">
    <source>
        <dbReference type="Proteomes" id="UP000285865"/>
    </source>
</evidence>
<dbReference type="AlphaFoldDB" id="A0A414ZRK5"/>
<dbReference type="EMBL" id="QRKN01000001">
    <property type="protein sequence ID" value="RHI25844.1"/>
    <property type="molecule type" value="Genomic_DNA"/>
</dbReference>
<accession>A0A414ZRK5</accession>
<proteinExistence type="predicted"/>
<dbReference type="RefSeq" id="WP_118257320.1">
    <property type="nucleotide sequence ID" value="NZ_CP143947.1"/>
</dbReference>
<evidence type="ECO:0000256" key="1">
    <source>
        <dbReference type="SAM" id="MobiDB-lite"/>
    </source>
</evidence>
<protein>
    <submittedName>
        <fullName evidence="2">Uncharacterized protein</fullName>
    </submittedName>
</protein>